<keyword evidence="2" id="KW-1185">Reference proteome</keyword>
<organism evidence="1 2">
    <name type="scientific">Streptomyces narbonensis</name>
    <dbReference type="NCBI Taxonomy" id="67333"/>
    <lineage>
        <taxon>Bacteria</taxon>
        <taxon>Bacillati</taxon>
        <taxon>Actinomycetota</taxon>
        <taxon>Actinomycetes</taxon>
        <taxon>Kitasatosporales</taxon>
        <taxon>Streptomycetaceae</taxon>
        <taxon>Streptomyces</taxon>
    </lineage>
</organism>
<sequence>MSVQRLLDTAFAQTAVPGARAGTFGVADLGSGPWKEFLLGSHKGSGRTGSWDEQLGILWRRVVTECGVAQRLAAEYDIDWEQVPKEQAALALTGPGDIVIDVAAYTLATQRADWERERRYARIHRRLSADLTGLVPADVGALRSALLDEKDFRTSNYRNPRERFPRWVRTLTGTAAYLAAAHMVPAQLALDVATTAPLDEQTRAALRLPAPWSLVVHEPVPVHAIEADDDELAALVEAGLCVGPEPAVLGALLAARPDWGLDTTSGFLLLSALDADGTRRCVLQPAAYGDHAGGRALYGYAAQLAFGQWTPPPALPDPGQRPLSRSTLGHIAASGAGRAGAFHAVRVLAFTPPPETPPEPRTAPAHTRGPLVYGTFRRAHWSSGTRIGIRDSAGKLVGPVYKDGATEGVTFTRERRFFPRTRIRPDLPLAPSTTVYRIPNSSTSDR</sequence>
<accession>A0ABV3CE14</accession>
<name>A0ABV3CE14_9ACTN</name>
<comment type="caution">
    <text evidence="1">The sequence shown here is derived from an EMBL/GenBank/DDBJ whole genome shotgun (WGS) entry which is preliminary data.</text>
</comment>
<proteinExistence type="predicted"/>
<protein>
    <submittedName>
        <fullName evidence="1">Uncharacterized protein</fullName>
    </submittedName>
</protein>
<evidence type="ECO:0000313" key="1">
    <source>
        <dbReference type="EMBL" id="MEU7073026.1"/>
    </source>
</evidence>
<dbReference type="EMBL" id="JBEZAE010000015">
    <property type="protein sequence ID" value="MEU7073026.1"/>
    <property type="molecule type" value="Genomic_DNA"/>
</dbReference>
<gene>
    <name evidence="1" type="ORF">AB0A88_23155</name>
</gene>
<dbReference type="RefSeq" id="WP_358476340.1">
    <property type="nucleotide sequence ID" value="NZ_JBEZAE010000015.1"/>
</dbReference>
<dbReference type="Proteomes" id="UP001551329">
    <property type="component" value="Unassembled WGS sequence"/>
</dbReference>
<evidence type="ECO:0000313" key="2">
    <source>
        <dbReference type="Proteomes" id="UP001551329"/>
    </source>
</evidence>
<reference evidence="1 2" key="1">
    <citation type="submission" date="2024-06" db="EMBL/GenBank/DDBJ databases">
        <title>The Natural Products Discovery Center: Release of the First 8490 Sequenced Strains for Exploring Actinobacteria Biosynthetic Diversity.</title>
        <authorList>
            <person name="Kalkreuter E."/>
            <person name="Kautsar S.A."/>
            <person name="Yang D."/>
            <person name="Bader C.D."/>
            <person name="Teijaro C.N."/>
            <person name="Fluegel L."/>
            <person name="Davis C.M."/>
            <person name="Simpson J.R."/>
            <person name="Lauterbach L."/>
            <person name="Steele A.D."/>
            <person name="Gui C."/>
            <person name="Meng S."/>
            <person name="Li G."/>
            <person name="Viehrig K."/>
            <person name="Ye F."/>
            <person name="Su P."/>
            <person name="Kiefer A.F."/>
            <person name="Nichols A."/>
            <person name="Cepeda A.J."/>
            <person name="Yan W."/>
            <person name="Fan B."/>
            <person name="Jiang Y."/>
            <person name="Adhikari A."/>
            <person name="Zheng C.-J."/>
            <person name="Schuster L."/>
            <person name="Cowan T.M."/>
            <person name="Smanski M.J."/>
            <person name="Chevrette M.G."/>
            <person name="De Carvalho L.P.S."/>
            <person name="Shen B."/>
        </authorList>
    </citation>
    <scope>NUCLEOTIDE SEQUENCE [LARGE SCALE GENOMIC DNA]</scope>
    <source>
        <strain evidence="1 2">NPDC045974</strain>
    </source>
</reference>